<gene>
    <name evidence="1" type="ORF">BST86_01145</name>
</gene>
<organism evidence="1 2">
    <name type="scientific">Nonlabens agnitus</name>
    <dbReference type="NCBI Taxonomy" id="870484"/>
    <lineage>
        <taxon>Bacteria</taxon>
        <taxon>Pseudomonadati</taxon>
        <taxon>Bacteroidota</taxon>
        <taxon>Flavobacteriia</taxon>
        <taxon>Flavobacteriales</taxon>
        <taxon>Flavobacteriaceae</taxon>
        <taxon>Nonlabens</taxon>
    </lineage>
</organism>
<protein>
    <recommendedName>
        <fullName evidence="3">Acyloxyacyl hydrolase</fullName>
    </recommendedName>
</protein>
<reference evidence="1 2" key="1">
    <citation type="submission" date="2016-11" db="EMBL/GenBank/DDBJ databases">
        <title>Trade-off between light-utilization and light-protection in marine flavobacteria.</title>
        <authorList>
            <person name="Kumagai Y."/>
        </authorList>
    </citation>
    <scope>NUCLEOTIDE SEQUENCE [LARGE SCALE GENOMIC DNA]</scope>
    <source>
        <strain evidence="1 2">JCM 17109</strain>
    </source>
</reference>
<evidence type="ECO:0000313" key="2">
    <source>
        <dbReference type="Proteomes" id="UP000239532"/>
    </source>
</evidence>
<sequence length="242" mass="27893">MVPPLVIEDFSMQQKYLWSSLSRKRHYPQFRIQTTVLFLICLLIAQLAIAQIETVANDKGKRIGLNLGYSQQDRPPFNDEDYAHITRSIKIQLAQKVWKKDRQALEILIEPSVYYVNHQLLNLFFIKPDKPNFEAQRALFTQNRSYEEYALNLGLSYSYNLTYDLLAYGLVSIGPMTATADTERQKKGFSFSDVLGAGMRYRIENLSFDLRFSLRHVSNANLRSPNNGHNSAGVELGFSYHL</sequence>
<dbReference type="InterPro" id="IPR018550">
    <property type="entry name" value="Lipid-A_deacylase-rel"/>
</dbReference>
<dbReference type="EMBL" id="MQUC01000003">
    <property type="protein sequence ID" value="PRP65792.1"/>
    <property type="molecule type" value="Genomic_DNA"/>
</dbReference>
<dbReference type="SUPFAM" id="SSF56925">
    <property type="entry name" value="OMPA-like"/>
    <property type="match status" value="1"/>
</dbReference>
<evidence type="ECO:0000313" key="1">
    <source>
        <dbReference type="EMBL" id="PRP65792.1"/>
    </source>
</evidence>
<accession>A0A2S9WQM9</accession>
<dbReference type="Pfam" id="PF09411">
    <property type="entry name" value="PagL"/>
    <property type="match status" value="1"/>
</dbReference>
<dbReference type="AlphaFoldDB" id="A0A2S9WQM9"/>
<dbReference type="Gene3D" id="2.40.160.20">
    <property type="match status" value="1"/>
</dbReference>
<name>A0A2S9WQM9_9FLAO</name>
<dbReference type="InterPro" id="IPR011250">
    <property type="entry name" value="OMP/PagP_B-barrel"/>
</dbReference>
<dbReference type="Proteomes" id="UP000239532">
    <property type="component" value="Unassembled WGS sequence"/>
</dbReference>
<evidence type="ECO:0008006" key="3">
    <source>
        <dbReference type="Google" id="ProtNLM"/>
    </source>
</evidence>
<proteinExistence type="predicted"/>
<comment type="caution">
    <text evidence="1">The sequence shown here is derived from an EMBL/GenBank/DDBJ whole genome shotgun (WGS) entry which is preliminary data.</text>
</comment>
<keyword evidence="2" id="KW-1185">Reference proteome</keyword>